<evidence type="ECO:0000313" key="2">
    <source>
        <dbReference type="EMBL" id="KAG2219330.1"/>
    </source>
</evidence>
<dbReference type="EMBL" id="JAEPRB010000184">
    <property type="protein sequence ID" value="KAG2219330.1"/>
    <property type="molecule type" value="Genomic_DNA"/>
</dbReference>
<organism evidence="2 3">
    <name type="scientific">Circinella minor</name>
    <dbReference type="NCBI Taxonomy" id="1195481"/>
    <lineage>
        <taxon>Eukaryota</taxon>
        <taxon>Fungi</taxon>
        <taxon>Fungi incertae sedis</taxon>
        <taxon>Mucoromycota</taxon>
        <taxon>Mucoromycotina</taxon>
        <taxon>Mucoromycetes</taxon>
        <taxon>Mucorales</taxon>
        <taxon>Lichtheimiaceae</taxon>
        <taxon>Circinella</taxon>
    </lineage>
</organism>
<reference evidence="2 3" key="1">
    <citation type="submission" date="2020-12" db="EMBL/GenBank/DDBJ databases">
        <title>Metabolic potential, ecology and presence of endohyphal bacteria is reflected in genomic diversity of Mucoromycotina.</title>
        <authorList>
            <person name="Muszewska A."/>
            <person name="Okrasinska A."/>
            <person name="Steczkiewicz K."/>
            <person name="Drgas O."/>
            <person name="Orlowska M."/>
            <person name="Perlinska-Lenart U."/>
            <person name="Aleksandrzak-Piekarczyk T."/>
            <person name="Szatraj K."/>
            <person name="Zielenkiewicz U."/>
            <person name="Pilsyk S."/>
            <person name="Malc E."/>
            <person name="Mieczkowski P."/>
            <person name="Kruszewska J.S."/>
            <person name="Biernat P."/>
            <person name="Pawlowska J."/>
        </authorList>
    </citation>
    <scope>NUCLEOTIDE SEQUENCE [LARGE SCALE GENOMIC DNA]</scope>
    <source>
        <strain evidence="2 3">CBS 142.35</strain>
    </source>
</reference>
<comment type="caution">
    <text evidence="2">The sequence shown here is derived from an EMBL/GenBank/DDBJ whole genome shotgun (WGS) entry which is preliminary data.</text>
</comment>
<protein>
    <submittedName>
        <fullName evidence="2">Uncharacterized protein</fullName>
    </submittedName>
</protein>
<dbReference type="Proteomes" id="UP000646827">
    <property type="component" value="Unassembled WGS sequence"/>
</dbReference>
<accession>A0A8H7RZ60</accession>
<name>A0A8H7RZ60_9FUNG</name>
<feature type="region of interest" description="Disordered" evidence="1">
    <location>
        <begin position="108"/>
        <end position="135"/>
    </location>
</feature>
<dbReference type="AlphaFoldDB" id="A0A8H7RZ60"/>
<sequence>MGNWATTIPAAWDIPPYDMSLLKGKTEIQKSIKLLSESLMKCHRNEENQNFWKTTAIKLNQAVQERNVCSAELNNSVMVAASMILDEEFCSDNNDLIFKSNTQPSSFLHKRQKGLQEHSASQPRPFIREGPSKTLDSKSSATIIELKAEAIHKKLLEGVDIISHERKIMMNGLSSILDLSDDSPLSQHNQHMDYRLSLNQKKHESIDSGLKYMYQVYPKHFDDKTVFTPLKALEAALQAMNDQGYVPARETNSCGCY</sequence>
<gene>
    <name evidence="2" type="ORF">INT45_006863</name>
</gene>
<dbReference type="OrthoDB" id="10652532at2759"/>
<evidence type="ECO:0000256" key="1">
    <source>
        <dbReference type="SAM" id="MobiDB-lite"/>
    </source>
</evidence>
<keyword evidence="3" id="KW-1185">Reference proteome</keyword>
<proteinExistence type="predicted"/>
<evidence type="ECO:0000313" key="3">
    <source>
        <dbReference type="Proteomes" id="UP000646827"/>
    </source>
</evidence>